<proteinExistence type="predicted"/>
<dbReference type="EnsemblMetazoa" id="XM_029492185.1">
    <property type="protein sequence ID" value="XP_029348045.1"/>
    <property type="gene ID" value="LOC115034759"/>
</dbReference>
<keyword evidence="7" id="KW-1185">Reference proteome</keyword>
<evidence type="ECO:0000256" key="4">
    <source>
        <dbReference type="SAM" id="MobiDB-lite"/>
    </source>
</evidence>
<reference evidence="6" key="2">
    <citation type="submission" date="2022-06" db="UniProtKB">
        <authorList>
            <consortium name="EnsemblMetazoa"/>
        </authorList>
    </citation>
    <scope>IDENTIFICATION</scope>
</reference>
<dbReference type="InterPro" id="IPR012337">
    <property type="entry name" value="RNaseH-like_sf"/>
</dbReference>
<dbReference type="GO" id="GO:0008270">
    <property type="term" value="F:zinc ion binding"/>
    <property type="evidence" value="ECO:0007669"/>
    <property type="project" value="UniProtKB-KW"/>
</dbReference>
<dbReference type="RefSeq" id="XP_029348045.1">
    <property type="nucleotide sequence ID" value="XM_029492185.1"/>
</dbReference>
<name>A0A8R2JWK0_ACYPI</name>
<evidence type="ECO:0000313" key="7">
    <source>
        <dbReference type="Proteomes" id="UP000007819"/>
    </source>
</evidence>
<evidence type="ECO:0000256" key="3">
    <source>
        <dbReference type="ARBA" id="ARBA00022833"/>
    </source>
</evidence>
<dbReference type="InterPro" id="IPR003656">
    <property type="entry name" value="Znf_BED"/>
</dbReference>
<sequence length="315" mass="35814">MDKFLVHPTASSSKPKLTQPDCEPDESDDQDKKMSAQCQLCQKIIQGQKGSTGNFLSHIKFKHASMLSKVRDSKKLFKKTTQHGEGTIITPNKQMQLPFFKTSITKCQITELVFNYIVEEMRPIVTCEKPSFRRLIQGLTGINDSTVLPNHKNISKILQLKYDNYVSMLTNLIEKQKHICCTANIWSANNKSFMGMTCHFIDEFSYKRSSYVLSCKRIKGSHNYLNINDVITDICDAYQIKSSKITHIITDNASNFGKAFRTFSKSSTIESDPHHVGNLDELDSDEDTQIDSDNENNLSSPIDIEYVDVGQLLYE</sequence>
<dbReference type="KEGG" id="api:115034759"/>
<evidence type="ECO:0000313" key="6">
    <source>
        <dbReference type="EnsemblMetazoa" id="XP_029348045.1"/>
    </source>
</evidence>
<feature type="region of interest" description="Disordered" evidence="4">
    <location>
        <begin position="272"/>
        <end position="299"/>
    </location>
</feature>
<evidence type="ECO:0000259" key="5">
    <source>
        <dbReference type="Pfam" id="PF02892"/>
    </source>
</evidence>
<dbReference type="SUPFAM" id="SSF53098">
    <property type="entry name" value="Ribonuclease H-like"/>
    <property type="match status" value="1"/>
</dbReference>
<accession>A0A8R2JWK0</accession>
<evidence type="ECO:0000256" key="1">
    <source>
        <dbReference type="ARBA" id="ARBA00022723"/>
    </source>
</evidence>
<keyword evidence="3" id="KW-0862">Zinc</keyword>
<organism evidence="6 7">
    <name type="scientific">Acyrthosiphon pisum</name>
    <name type="common">Pea aphid</name>
    <dbReference type="NCBI Taxonomy" id="7029"/>
    <lineage>
        <taxon>Eukaryota</taxon>
        <taxon>Metazoa</taxon>
        <taxon>Ecdysozoa</taxon>
        <taxon>Arthropoda</taxon>
        <taxon>Hexapoda</taxon>
        <taxon>Insecta</taxon>
        <taxon>Pterygota</taxon>
        <taxon>Neoptera</taxon>
        <taxon>Paraneoptera</taxon>
        <taxon>Hemiptera</taxon>
        <taxon>Sternorrhyncha</taxon>
        <taxon>Aphidomorpha</taxon>
        <taxon>Aphidoidea</taxon>
        <taxon>Aphididae</taxon>
        <taxon>Macrosiphini</taxon>
        <taxon>Acyrthosiphon</taxon>
    </lineage>
</organism>
<dbReference type="AlphaFoldDB" id="A0A8R2JWK0"/>
<feature type="domain" description="BED-type" evidence="5">
    <location>
        <begin position="32"/>
        <end position="63"/>
    </location>
</feature>
<dbReference type="Pfam" id="PF02892">
    <property type="entry name" value="zf-BED"/>
    <property type="match status" value="1"/>
</dbReference>
<keyword evidence="1" id="KW-0479">Metal-binding</keyword>
<reference evidence="7" key="1">
    <citation type="submission" date="2010-06" db="EMBL/GenBank/DDBJ databases">
        <authorList>
            <person name="Jiang H."/>
            <person name="Abraham K."/>
            <person name="Ali S."/>
            <person name="Alsbrooks S.L."/>
            <person name="Anim B.N."/>
            <person name="Anosike U.S."/>
            <person name="Attaway T."/>
            <person name="Bandaranaike D.P."/>
            <person name="Battles P.K."/>
            <person name="Bell S.N."/>
            <person name="Bell A.V."/>
            <person name="Beltran B."/>
            <person name="Bickham C."/>
            <person name="Bustamante Y."/>
            <person name="Caleb T."/>
            <person name="Canada A."/>
            <person name="Cardenas V."/>
            <person name="Carter K."/>
            <person name="Chacko J."/>
            <person name="Chandrabose M.N."/>
            <person name="Chavez D."/>
            <person name="Chavez A."/>
            <person name="Chen L."/>
            <person name="Chu H.-S."/>
            <person name="Claassen K.J."/>
            <person name="Cockrell R."/>
            <person name="Collins M."/>
            <person name="Cooper J.A."/>
            <person name="Cree A."/>
            <person name="Curry S.M."/>
            <person name="Da Y."/>
            <person name="Dao M.D."/>
            <person name="Das B."/>
            <person name="Davila M.-L."/>
            <person name="Davy-Carroll L."/>
            <person name="Denson S."/>
            <person name="Dinh H."/>
            <person name="Ebong V.E."/>
            <person name="Edwards J.R."/>
            <person name="Egan A."/>
            <person name="El-Daye J."/>
            <person name="Escobedo L."/>
            <person name="Fernandez S."/>
            <person name="Fernando P.R."/>
            <person name="Flagg N."/>
            <person name="Forbes L.D."/>
            <person name="Fowler R.G."/>
            <person name="Fu Q."/>
            <person name="Gabisi R.A."/>
            <person name="Ganer J."/>
            <person name="Garbino Pronczuk A."/>
            <person name="Garcia R.M."/>
            <person name="Garner T."/>
            <person name="Garrett T.E."/>
            <person name="Gonzalez D.A."/>
            <person name="Hamid H."/>
            <person name="Hawkins E.S."/>
            <person name="Hirani K."/>
            <person name="Hogues M.E."/>
            <person name="Hollins B."/>
            <person name="Hsiao C.-H."/>
            <person name="Jabil R."/>
            <person name="James M.L."/>
            <person name="Jhangiani S.N."/>
            <person name="Johnson B."/>
            <person name="Johnson Q."/>
            <person name="Joshi V."/>
            <person name="Kalu J.B."/>
            <person name="Kam C."/>
            <person name="Kashfia A."/>
            <person name="Keebler J."/>
            <person name="Kisamo H."/>
            <person name="Kovar C.L."/>
            <person name="Lago L.A."/>
            <person name="Lai C.-Y."/>
            <person name="Laidlaw J."/>
            <person name="Lara F."/>
            <person name="Le T.-K."/>
            <person name="Lee S.L."/>
            <person name="Legall F.H."/>
            <person name="Lemon S.J."/>
            <person name="Lewis L.R."/>
            <person name="Li B."/>
            <person name="Liu Y."/>
            <person name="Liu Y.-S."/>
            <person name="Lopez J."/>
            <person name="Lozado R.J."/>
            <person name="Lu J."/>
            <person name="Madu R.C."/>
            <person name="Maheshwari M."/>
            <person name="Maheshwari R."/>
            <person name="Malloy K."/>
            <person name="Martinez E."/>
            <person name="Mathew T."/>
            <person name="Mercado I.C."/>
            <person name="Mercado C."/>
            <person name="Meyer B."/>
            <person name="Montgomery K."/>
            <person name="Morgan M.B."/>
            <person name="Munidasa M."/>
            <person name="Nazareth L.V."/>
            <person name="Nelson J."/>
            <person name="Ng B.M."/>
            <person name="Nguyen N.B."/>
            <person name="Nguyen P.Q."/>
            <person name="Nguyen T."/>
            <person name="Obregon M."/>
            <person name="Okwuonu G.O."/>
            <person name="Onwere C.G."/>
            <person name="Orozco G."/>
            <person name="Parra A."/>
            <person name="Patel S."/>
            <person name="Patil S."/>
            <person name="Perez A."/>
            <person name="Perez Y."/>
            <person name="Pham C."/>
            <person name="Primus E.L."/>
            <person name="Pu L.-L."/>
            <person name="Puazo M."/>
            <person name="Qin X."/>
            <person name="Quiroz J.B."/>
            <person name="Reese J."/>
            <person name="Richards S."/>
            <person name="Rives C.M."/>
            <person name="Robberts R."/>
            <person name="Ruiz S.J."/>
            <person name="Ruiz M.J."/>
            <person name="Santibanez J."/>
            <person name="Schneider B.W."/>
            <person name="Sisson I."/>
            <person name="Smith M."/>
            <person name="Sodergren E."/>
            <person name="Song X.-Z."/>
            <person name="Song B.B."/>
            <person name="Summersgill H."/>
            <person name="Thelus R."/>
            <person name="Thornton R.D."/>
            <person name="Trejos Z.Y."/>
            <person name="Usmani K."/>
            <person name="Vattathil S."/>
            <person name="Villasana D."/>
            <person name="Walker D.L."/>
            <person name="Wang S."/>
            <person name="Wang K."/>
            <person name="White C.S."/>
            <person name="Williams A.C."/>
            <person name="Williamson J."/>
            <person name="Wilson K."/>
            <person name="Woghiren I.O."/>
            <person name="Woodworth J.R."/>
            <person name="Worley K.C."/>
            <person name="Wright R.A."/>
            <person name="Wu W."/>
            <person name="Young L."/>
            <person name="Zhang L."/>
            <person name="Zhang J."/>
            <person name="Zhu Y."/>
            <person name="Muzny D.M."/>
            <person name="Weinstock G."/>
            <person name="Gibbs R.A."/>
        </authorList>
    </citation>
    <scope>NUCLEOTIDE SEQUENCE [LARGE SCALE GENOMIC DNA]</scope>
    <source>
        <strain evidence="7">LSR1</strain>
    </source>
</reference>
<dbReference type="GO" id="GO:0003677">
    <property type="term" value="F:DNA binding"/>
    <property type="evidence" value="ECO:0007669"/>
    <property type="project" value="InterPro"/>
</dbReference>
<keyword evidence="2" id="KW-0863">Zinc-finger</keyword>
<evidence type="ECO:0000256" key="2">
    <source>
        <dbReference type="ARBA" id="ARBA00022771"/>
    </source>
</evidence>
<protein>
    <recommendedName>
        <fullName evidence="5">BED-type domain-containing protein</fullName>
    </recommendedName>
</protein>
<dbReference type="Proteomes" id="UP000007819">
    <property type="component" value="Unassembled WGS sequence"/>
</dbReference>
<dbReference type="OrthoDB" id="6621440at2759"/>
<dbReference type="GeneID" id="115034759"/>
<dbReference type="PANTHER" id="PTHR47501">
    <property type="entry name" value="TRANSPOSASE-RELATED"/>
    <property type="match status" value="1"/>
</dbReference>
<feature type="region of interest" description="Disordered" evidence="4">
    <location>
        <begin position="1"/>
        <end position="30"/>
    </location>
</feature>
<feature type="compositionally biased region" description="Acidic residues" evidence="4">
    <location>
        <begin position="280"/>
        <end position="294"/>
    </location>
</feature>